<evidence type="ECO:0000256" key="1">
    <source>
        <dbReference type="SAM" id="Phobius"/>
    </source>
</evidence>
<dbReference type="AlphaFoldDB" id="A0A0M2USZ6"/>
<evidence type="ECO:0000313" key="2">
    <source>
        <dbReference type="EMBL" id="KKO18972.1"/>
    </source>
</evidence>
<protein>
    <submittedName>
        <fullName evidence="2">Uncharacterized protein</fullName>
    </submittedName>
</protein>
<keyword evidence="1" id="KW-1133">Transmembrane helix</keyword>
<name>A0A0M2USZ6_9BACT</name>
<evidence type="ECO:0000313" key="3">
    <source>
        <dbReference type="Proteomes" id="UP000034954"/>
    </source>
</evidence>
<dbReference type="Proteomes" id="UP000034954">
    <property type="component" value="Unassembled WGS sequence"/>
</dbReference>
<feature type="transmembrane region" description="Helical" evidence="1">
    <location>
        <begin position="12"/>
        <end position="29"/>
    </location>
</feature>
<sequence length="39" mass="4530">MGLNVPHDIKMKIKVVSIMYLVYYSWFLSKSSLKLSVPL</sequence>
<keyword evidence="1" id="KW-0472">Membrane</keyword>
<keyword evidence="1" id="KW-0812">Transmembrane</keyword>
<proteinExistence type="predicted"/>
<keyword evidence="3" id="KW-1185">Reference proteome</keyword>
<comment type="caution">
    <text evidence="2">The sequence shown here is derived from an EMBL/GenBank/DDBJ whole genome shotgun (WGS) entry which is preliminary data.</text>
</comment>
<gene>
    <name evidence="2" type="ORF">BROFUL_02365</name>
</gene>
<organism evidence="2 3">
    <name type="scientific">Candidatus Brocadia fulgida</name>
    <dbReference type="NCBI Taxonomy" id="380242"/>
    <lineage>
        <taxon>Bacteria</taxon>
        <taxon>Pseudomonadati</taxon>
        <taxon>Planctomycetota</taxon>
        <taxon>Candidatus Brocadiia</taxon>
        <taxon>Candidatus Brocadiales</taxon>
        <taxon>Candidatus Brocadiaceae</taxon>
        <taxon>Candidatus Brocadia</taxon>
    </lineage>
</organism>
<reference evidence="2 3" key="1">
    <citation type="journal article" date="2013" name="BMC Microbiol.">
        <title>Identification of the type II cytochrome c maturation pathway in anammox bacteria by comparative genomics.</title>
        <authorList>
            <person name="Ferousi C."/>
            <person name="Speth D.R."/>
            <person name="Reimann J."/>
            <person name="Op den Camp H.J."/>
            <person name="Allen J.W."/>
            <person name="Keltjens J.T."/>
            <person name="Jetten M.S."/>
        </authorList>
    </citation>
    <scope>NUCLEOTIDE SEQUENCE [LARGE SCALE GENOMIC DNA]</scope>
    <source>
        <strain evidence="2">RU1</strain>
    </source>
</reference>
<dbReference type="EMBL" id="LAQJ01000226">
    <property type="protein sequence ID" value="KKO18972.1"/>
    <property type="molecule type" value="Genomic_DNA"/>
</dbReference>
<accession>A0A0M2USZ6</accession>